<dbReference type="GO" id="GO:0006302">
    <property type="term" value="P:double-strand break repair"/>
    <property type="evidence" value="ECO:0007669"/>
    <property type="project" value="InterPro"/>
</dbReference>
<feature type="compositionally biased region" description="Low complexity" evidence="5">
    <location>
        <begin position="288"/>
        <end position="301"/>
    </location>
</feature>
<dbReference type="OrthoDB" id="9795626at2"/>
<proteinExistence type="inferred from homology"/>
<feature type="coiled-coil region" evidence="4">
    <location>
        <begin position="182"/>
        <end position="209"/>
    </location>
</feature>
<keyword evidence="7" id="KW-0269">Exonuclease</keyword>
<dbReference type="InterPro" id="IPR038729">
    <property type="entry name" value="Rad50/SbcC_AAA"/>
</dbReference>
<feature type="compositionally biased region" description="Low complexity" evidence="5">
    <location>
        <begin position="270"/>
        <end position="280"/>
    </location>
</feature>
<organism evidence="7 8">
    <name type="scientific">Microbacterium lacticum</name>
    <dbReference type="NCBI Taxonomy" id="33885"/>
    <lineage>
        <taxon>Bacteria</taxon>
        <taxon>Bacillati</taxon>
        <taxon>Actinomycetota</taxon>
        <taxon>Actinomycetes</taxon>
        <taxon>Micrococcales</taxon>
        <taxon>Microbacteriaceae</taxon>
        <taxon>Microbacterium</taxon>
    </lineage>
</organism>
<dbReference type="PANTHER" id="PTHR32114:SF2">
    <property type="entry name" value="ABC TRANSPORTER ABCH.3"/>
    <property type="match status" value="1"/>
</dbReference>
<dbReference type="PANTHER" id="PTHR32114">
    <property type="entry name" value="ABC TRANSPORTER ABCH.3"/>
    <property type="match status" value="1"/>
</dbReference>
<keyword evidence="4" id="KW-0175">Coiled coil</keyword>
<gene>
    <name evidence="7" type="ORF">FHX68_3092</name>
</gene>
<dbReference type="Pfam" id="PF13476">
    <property type="entry name" value="AAA_23"/>
    <property type="match status" value="1"/>
</dbReference>
<keyword evidence="7" id="KW-0378">Hydrolase</keyword>
<evidence type="ECO:0000313" key="7">
    <source>
        <dbReference type="EMBL" id="TQM90015.1"/>
    </source>
</evidence>
<evidence type="ECO:0000313" key="8">
    <source>
        <dbReference type="Proteomes" id="UP000319804"/>
    </source>
</evidence>
<keyword evidence="8" id="KW-1185">Reference proteome</keyword>
<evidence type="ECO:0000256" key="4">
    <source>
        <dbReference type="SAM" id="Coils"/>
    </source>
</evidence>
<dbReference type="Gene3D" id="3.40.50.300">
    <property type="entry name" value="P-loop containing nucleotide triphosphate hydrolases"/>
    <property type="match status" value="2"/>
</dbReference>
<feature type="region of interest" description="Disordered" evidence="5">
    <location>
        <begin position="593"/>
        <end position="622"/>
    </location>
</feature>
<protein>
    <recommendedName>
        <fullName evidence="3">Nuclease SbcCD subunit C</fullName>
    </recommendedName>
</protein>
<evidence type="ECO:0000256" key="2">
    <source>
        <dbReference type="ARBA" id="ARBA00011322"/>
    </source>
</evidence>
<feature type="compositionally biased region" description="Basic and acidic residues" evidence="5">
    <location>
        <begin position="691"/>
        <end position="708"/>
    </location>
</feature>
<comment type="subunit">
    <text evidence="2">Heterodimer of SbcC and SbcD.</text>
</comment>
<evidence type="ECO:0000256" key="5">
    <source>
        <dbReference type="SAM" id="MobiDB-lite"/>
    </source>
</evidence>
<name>A0A4Y3UN11_9MICO</name>
<feature type="compositionally biased region" description="Gly residues" evidence="5">
    <location>
        <begin position="229"/>
        <end position="241"/>
    </location>
</feature>
<dbReference type="EMBL" id="VFPS01000009">
    <property type="protein sequence ID" value="TQM90015.1"/>
    <property type="molecule type" value="Genomic_DNA"/>
</dbReference>
<dbReference type="Proteomes" id="UP000319804">
    <property type="component" value="Unassembled WGS sequence"/>
</dbReference>
<feature type="region of interest" description="Disordered" evidence="5">
    <location>
        <begin position="691"/>
        <end position="713"/>
    </location>
</feature>
<dbReference type="RefSeq" id="WP_141380155.1">
    <property type="nucleotide sequence ID" value="NZ_BJNA01000016.1"/>
</dbReference>
<evidence type="ECO:0000256" key="1">
    <source>
        <dbReference type="ARBA" id="ARBA00006930"/>
    </source>
</evidence>
<dbReference type="Pfam" id="PF13558">
    <property type="entry name" value="SbcC_Walker_B"/>
    <property type="match status" value="1"/>
</dbReference>
<dbReference type="InterPro" id="IPR027417">
    <property type="entry name" value="P-loop_NTPase"/>
</dbReference>
<feature type="region of interest" description="Disordered" evidence="5">
    <location>
        <begin position="222"/>
        <end position="241"/>
    </location>
</feature>
<accession>A0A4Y3UN11</accession>
<evidence type="ECO:0000256" key="3">
    <source>
        <dbReference type="ARBA" id="ARBA00013368"/>
    </source>
</evidence>
<comment type="similarity">
    <text evidence="1">Belongs to the SMC family. SbcC subfamily.</text>
</comment>
<dbReference type="SUPFAM" id="SSF52540">
    <property type="entry name" value="P-loop containing nucleoside triphosphate hydrolases"/>
    <property type="match status" value="1"/>
</dbReference>
<evidence type="ECO:0000259" key="6">
    <source>
        <dbReference type="Pfam" id="PF13476"/>
    </source>
</evidence>
<feature type="coiled-coil region" evidence="4">
    <location>
        <begin position="856"/>
        <end position="883"/>
    </location>
</feature>
<dbReference type="GO" id="GO:0004527">
    <property type="term" value="F:exonuclease activity"/>
    <property type="evidence" value="ECO:0007669"/>
    <property type="project" value="UniProtKB-KW"/>
</dbReference>
<dbReference type="GO" id="GO:0016887">
    <property type="term" value="F:ATP hydrolysis activity"/>
    <property type="evidence" value="ECO:0007669"/>
    <property type="project" value="InterPro"/>
</dbReference>
<feature type="region of interest" description="Disordered" evidence="5">
    <location>
        <begin position="251"/>
        <end position="301"/>
    </location>
</feature>
<feature type="domain" description="Rad50/SbcC-type AAA" evidence="6">
    <location>
        <begin position="6"/>
        <end position="201"/>
    </location>
</feature>
<dbReference type="AlphaFoldDB" id="A0A4Y3UN11"/>
<sequence length="1069" mass="110780">MRLHTLELTGFGPFRETQRVDFDAFGDDGVFLISGRTGAGKSSILDGVSFALYGTVPRYDGGEKRLRSDHSALTDPTEVRLEFTIGDTRWRVTRSPEYDRPAKRGGGLTTEIARAVLEEQVDGVWVGRAAKPRDVGVALGEMLGLGAQQFQQVILLAQNKFSRFLLAPGDERQTLLRALFGTRRFEQYRDDLEQRRREAQKTLAGATTQTETLLDLAERMVEEQTRSAAGGGEASGAGAGRALGGAEVGAGGGGGGSGADSGAEADVDSGSDVGSGADSGAEADVDSGSDVGSGADSGAYGGSVDPGAGDLSARRAALIVAVSRADYRIEQAAAVLANAEGAHRDALAEHGALVERDKQGRERAAVRTRLAELEARAPERAVERERLERARAAEALRAPIDAVERADTQRRAAEDAAAGALAEWTASGGEASIDIAARIDELTAELARWEDAGALERAQVPLLARRDAAAAAVADADVALAQLDAQLALIPAQARDLDDAIAEARAGAARQGDLRVRRDELAVQHAAAGEAAALAERSAAAEQEHHAASIAAAAAAGAVTELLQRRLAGHAGELAAALVDGEPCAVCGATAHPAPATGSAEPVTDEDLSAAEQERERAGASAVAAADAARALRDQLAAARARAGGNDLSSLVDALASAESDLNAADAAVRDLEQLIAKRAELDELTAAAQRERAARADQRGADREEHAAAAAEATRAETVIVAARGDHASVAARIEAGAAERMRAERLADSRAALAERRRAEETTRADCDARLAGSGFPTIDAARAALLPAADVTDLEERLARDAADLTATRARLLDLEVSATGDDVTAEALADSAARLASADTARSAAIAALRGAELAADALRDLSEQVDEAAAQVEEIADRASAVTRLADTVAGRAPNTLKMNLETFVLAAELEEIVAAANVRLTEMSSGRYTLHHSDARAARGRASGLGIEVLDAHTGRLRSPQSLSGGETFLASLALALGLGEVVTSRAGGIRLDTLFVDEGFGSLDPETLELAMRTLDELRAGGRTVGVISHVEAMKEQLPAQLVVEATPQGPSIIRQAVAADA</sequence>
<feature type="coiled-coil region" evidence="4">
    <location>
        <begin position="356"/>
        <end position="390"/>
    </location>
</feature>
<reference evidence="7 8" key="1">
    <citation type="submission" date="2019-06" db="EMBL/GenBank/DDBJ databases">
        <title>Sequencing the genomes of 1000 actinobacteria strains.</title>
        <authorList>
            <person name="Klenk H.-P."/>
        </authorList>
    </citation>
    <scope>NUCLEOTIDE SEQUENCE [LARGE SCALE GENOMIC DNA]</scope>
    <source>
        <strain evidence="7 8">DSM 20427</strain>
    </source>
</reference>
<comment type="caution">
    <text evidence="7">The sequence shown here is derived from an EMBL/GenBank/DDBJ whole genome shotgun (WGS) entry which is preliminary data.</text>
</comment>
<keyword evidence="7" id="KW-0540">Nuclease</keyword>